<dbReference type="RefSeq" id="WP_078773111.1">
    <property type="nucleotide sequence ID" value="NZ_CBCSBR010000043.1"/>
</dbReference>
<reference evidence="1 2" key="1">
    <citation type="submission" date="2016-06" db="EMBL/GenBank/DDBJ databases">
        <title>Revisiting the taxonomy of the Elizabethkingia Genus based on Whole-Genome Sequencing, Optical Mapping, and MALDI-TOF.</title>
        <authorList>
            <person name="Nicholson A.C."/>
        </authorList>
    </citation>
    <scope>NUCLEOTIDE SEQUENCE [LARGE SCALE GENOMIC DNA]</scope>
    <source>
        <strain evidence="1 2">G4070</strain>
    </source>
</reference>
<evidence type="ECO:0000313" key="2">
    <source>
        <dbReference type="Proteomes" id="UP000190813"/>
    </source>
</evidence>
<evidence type="ECO:0000313" key="1">
    <source>
        <dbReference type="EMBL" id="OPC61063.1"/>
    </source>
</evidence>
<dbReference type="Proteomes" id="UP000190813">
    <property type="component" value="Unassembled WGS sequence"/>
</dbReference>
<name>A0A1T3M8Z6_9FLAO</name>
<sequence length="326" mass="38627">MISTDKEYVKIRIDGILNLEDISRSYEMTSKELMEFHNKHCALHELLTLTLPKYIEHLYIPERAFKKQESNQLKSTKLDLPNTESTKVYGVIVKFFPKELQLHYKIKIKRKQSGVEITKEKTFVNNQEVDKTVEQIFEKAEQALYPLKVMIKDNGNIRRIDNVEEIALRWRSEHLPKVREYYVSEVANEIIRRLDVVLGDVNKKLDLLFRNIFYKLFFLDVYLSYEQFSKRGILDIYFSGLGREVSYKAERIVNKQYTSGNKIVLEIKGQEQEDPLNVKSNKGQIDLLYKLHKETREIFSINGIISTYEKAIEHRIEFQLYELNSQ</sequence>
<dbReference type="AlphaFoldDB" id="A0A1T3M8Z6"/>
<proteinExistence type="predicted"/>
<comment type="caution">
    <text evidence="1">The sequence shown here is derived from an EMBL/GenBank/DDBJ whole genome shotgun (WGS) entry which is preliminary data.</text>
</comment>
<keyword evidence="2" id="KW-1185">Reference proteome</keyword>
<gene>
    <name evidence="1" type="ORF">BAZ10_11365</name>
</gene>
<protein>
    <submittedName>
        <fullName evidence="1">Uncharacterized protein</fullName>
    </submittedName>
</protein>
<dbReference type="EMBL" id="MAHX01000021">
    <property type="protein sequence ID" value="OPC61063.1"/>
    <property type="molecule type" value="Genomic_DNA"/>
</dbReference>
<accession>A0A1T3M8Z6</accession>
<organism evidence="1 2">
    <name type="scientific">Elizabethkingia occulta</name>
    <dbReference type="NCBI Taxonomy" id="1867263"/>
    <lineage>
        <taxon>Bacteria</taxon>
        <taxon>Pseudomonadati</taxon>
        <taxon>Bacteroidota</taxon>
        <taxon>Flavobacteriia</taxon>
        <taxon>Flavobacteriales</taxon>
        <taxon>Weeksellaceae</taxon>
        <taxon>Elizabethkingia</taxon>
    </lineage>
</organism>